<dbReference type="RefSeq" id="XP_052126056.1">
    <property type="nucleotide sequence ID" value="XM_052270096.1"/>
</dbReference>
<proteinExistence type="inferred from homology"/>
<evidence type="ECO:0000256" key="3">
    <source>
        <dbReference type="ARBA" id="ARBA00022475"/>
    </source>
</evidence>
<evidence type="ECO:0000256" key="7">
    <source>
        <dbReference type="ARBA" id="ARBA00023157"/>
    </source>
</evidence>
<evidence type="ECO:0000256" key="8">
    <source>
        <dbReference type="SAM" id="MobiDB-lite"/>
    </source>
</evidence>
<evidence type="ECO:0000256" key="1">
    <source>
        <dbReference type="ARBA" id="ARBA00004651"/>
    </source>
</evidence>
<dbReference type="CDD" id="cd17336">
    <property type="entry name" value="MFS_SLCO_OATP"/>
    <property type="match status" value="1"/>
</dbReference>
<sequence length="740" mass="80671">MLSGNEVSQILLSLSLTYYGGQGKRPLWIAWGVALSAASCFILTLPHFVFGAGNDALALTEEYLQHRHFNYTVSQSEQAKLCSWSHPPDPDCPLETDTDLSWLPAGLIFLSQFVLGVGTTLYFSLGQTYLDDNTKKTNTPMLLGLTMALRTVGPAVGFVLGFACLSLYIDPSLTPVITKKDPRWLGAWWLGWILLGTTMFMFAGLMALFPKDLPKKNLNRNIALAALQEAKDAKSKDEQPLTKGKTFNVEPAPKALTASAGSLDERPTISGFWAALMRLIKNKLLICNIWSGIFYILGGSAYITFITKYLEVQFEQSSAKASAVTAPISILAMMSGFLVSGFVISKFKPRPVYLLSWNVLVGCSYVLAELSFIFLGCPEVALQGYRQDFNTGRVDMSMPCNSNCGCQNIKYDPVCYEPLGLTFYSACHAGCTSSIVQNDIKMYDNCTCVPNGPGGGSRELWRGPGHDSGDPSHHHQYYSVSGQNGYNRRDYNQQGGFNQGGYNQGGYNQGGQNQGGYNQGGQNQGGYNQGGYNQGGYNQGGYSGGYNPGGYTPSYSAGGYNQGGSTPGWTPWPQLSTQSVRAGTCDLDCKNTFLIFICITTVMHSLGSSGKVGNLLVNYRAVDPRDKSFAQGLSLFLISIFAFIPGPILFGAIIDSTCLVWDESCGRKGNCWLYDKSSFRLYLNSTAAAITTIGVILDAWVCYLGRDLELYVEEDKTKSQEITPAPEDLTPQQKYTSIAV</sequence>
<keyword evidence="5 9" id="KW-1133">Transmembrane helix</keyword>
<evidence type="ECO:0000259" key="10">
    <source>
        <dbReference type="PROSITE" id="PS51465"/>
    </source>
</evidence>
<dbReference type="Pfam" id="PF03137">
    <property type="entry name" value="OATP"/>
    <property type="match status" value="1"/>
</dbReference>
<feature type="transmembrane region" description="Helical" evidence="9">
    <location>
        <begin position="189"/>
        <end position="209"/>
    </location>
</feature>
<feature type="transmembrane region" description="Helical" evidence="9">
    <location>
        <begin position="682"/>
        <end position="703"/>
    </location>
</feature>
<evidence type="ECO:0000256" key="6">
    <source>
        <dbReference type="ARBA" id="ARBA00023136"/>
    </source>
</evidence>
<feature type="transmembrane region" description="Helical" evidence="9">
    <location>
        <begin position="629"/>
        <end position="654"/>
    </location>
</feature>
<keyword evidence="4 9" id="KW-0812">Transmembrane</keyword>
<feature type="transmembrane region" description="Helical" evidence="9">
    <location>
        <begin position="284"/>
        <end position="306"/>
    </location>
</feature>
<dbReference type="GO" id="GO:0043252">
    <property type="term" value="P:sodium-independent organic anion transport"/>
    <property type="evidence" value="ECO:0007669"/>
    <property type="project" value="TreeGrafter"/>
</dbReference>
<dbReference type="Gene3D" id="1.20.1250.20">
    <property type="entry name" value="MFS general substrate transporter like domains"/>
    <property type="match status" value="1"/>
</dbReference>
<evidence type="ECO:0000256" key="2">
    <source>
        <dbReference type="ARBA" id="ARBA00009657"/>
    </source>
</evidence>
<organism evidence="11 12">
    <name type="scientific">Frankliniella occidentalis</name>
    <name type="common">Western flower thrips</name>
    <name type="synonym">Euthrips occidentalis</name>
    <dbReference type="NCBI Taxonomy" id="133901"/>
    <lineage>
        <taxon>Eukaryota</taxon>
        <taxon>Metazoa</taxon>
        <taxon>Ecdysozoa</taxon>
        <taxon>Arthropoda</taxon>
        <taxon>Hexapoda</taxon>
        <taxon>Insecta</taxon>
        <taxon>Pterygota</taxon>
        <taxon>Neoptera</taxon>
        <taxon>Paraneoptera</taxon>
        <taxon>Thysanoptera</taxon>
        <taxon>Terebrantia</taxon>
        <taxon>Thripoidea</taxon>
        <taxon>Thripidae</taxon>
        <taxon>Frankliniella</taxon>
    </lineage>
</organism>
<dbReference type="SUPFAM" id="SSF103473">
    <property type="entry name" value="MFS general substrate transporter"/>
    <property type="match status" value="1"/>
</dbReference>
<gene>
    <name evidence="12" type="primary">LOC113205397</name>
</gene>
<comment type="similarity">
    <text evidence="2">Belongs to the organo anion transporter (TC 2.A.60) family.</text>
</comment>
<dbReference type="InterPro" id="IPR002350">
    <property type="entry name" value="Kazal_dom"/>
</dbReference>
<dbReference type="InterPro" id="IPR036259">
    <property type="entry name" value="MFS_trans_sf"/>
</dbReference>
<dbReference type="InterPro" id="IPR004156">
    <property type="entry name" value="OATP"/>
</dbReference>
<evidence type="ECO:0000313" key="12">
    <source>
        <dbReference type="RefSeq" id="XP_052126056.1"/>
    </source>
</evidence>
<feature type="transmembrane region" description="Helical" evidence="9">
    <location>
        <begin position="147"/>
        <end position="169"/>
    </location>
</feature>
<dbReference type="PROSITE" id="PS51465">
    <property type="entry name" value="KAZAL_2"/>
    <property type="match status" value="1"/>
</dbReference>
<feature type="transmembrane region" description="Helical" evidence="9">
    <location>
        <begin position="326"/>
        <end position="345"/>
    </location>
</feature>
<dbReference type="PANTHER" id="PTHR11388">
    <property type="entry name" value="ORGANIC ANION TRANSPORTER"/>
    <property type="match status" value="1"/>
</dbReference>
<name>A0A9C6U277_FRAOC</name>
<accession>A0A9C6U277</accession>
<feature type="transmembrane region" description="Helical" evidence="9">
    <location>
        <begin position="28"/>
        <end position="50"/>
    </location>
</feature>
<evidence type="ECO:0000313" key="11">
    <source>
        <dbReference type="Proteomes" id="UP000504606"/>
    </source>
</evidence>
<reference evidence="12" key="1">
    <citation type="submission" date="2025-08" db="UniProtKB">
        <authorList>
            <consortium name="RefSeq"/>
        </authorList>
    </citation>
    <scope>IDENTIFICATION</scope>
    <source>
        <tissue evidence="12">Whole organism</tissue>
    </source>
</reference>
<feature type="region of interest" description="Disordered" evidence="8">
    <location>
        <begin position="459"/>
        <end position="532"/>
    </location>
</feature>
<dbReference type="PANTHER" id="PTHR11388:SF131">
    <property type="entry name" value="SOLUTE CARRIER ORGANIC ANION TRANSPORTER FAMILY MEMBER"/>
    <property type="match status" value="1"/>
</dbReference>
<feature type="compositionally biased region" description="Gly residues" evidence="8">
    <location>
        <begin position="497"/>
        <end position="532"/>
    </location>
</feature>
<keyword evidence="6 9" id="KW-0472">Membrane</keyword>
<keyword evidence="7" id="KW-1015">Disulfide bond</keyword>
<dbReference type="AlphaFoldDB" id="A0A9C6U277"/>
<keyword evidence="11" id="KW-1185">Reference proteome</keyword>
<keyword evidence="3" id="KW-1003">Cell membrane</keyword>
<evidence type="ECO:0000256" key="4">
    <source>
        <dbReference type="ARBA" id="ARBA00022692"/>
    </source>
</evidence>
<dbReference type="GO" id="GO:0005886">
    <property type="term" value="C:plasma membrane"/>
    <property type="evidence" value="ECO:0007669"/>
    <property type="project" value="UniProtKB-SubCell"/>
</dbReference>
<dbReference type="Proteomes" id="UP000504606">
    <property type="component" value="Unplaced"/>
</dbReference>
<feature type="domain" description="Kazal-like" evidence="10">
    <location>
        <begin position="394"/>
        <end position="447"/>
    </location>
</feature>
<comment type="subcellular location">
    <subcellularLocation>
        <location evidence="1">Cell membrane</location>
        <topology evidence="1">Multi-pass membrane protein</topology>
    </subcellularLocation>
</comment>
<dbReference type="GeneID" id="113205397"/>
<feature type="compositionally biased region" description="Basic and acidic residues" evidence="8">
    <location>
        <begin position="459"/>
        <end position="473"/>
    </location>
</feature>
<feature type="transmembrane region" description="Helical" evidence="9">
    <location>
        <begin position="102"/>
        <end position="126"/>
    </location>
</feature>
<protein>
    <submittedName>
        <fullName evidence="12">Solute carrier organic anion transporter family member 74D isoform X5</fullName>
    </submittedName>
</protein>
<evidence type="ECO:0000256" key="5">
    <source>
        <dbReference type="ARBA" id="ARBA00022989"/>
    </source>
</evidence>
<dbReference type="GO" id="GO:0015347">
    <property type="term" value="F:sodium-independent organic anion transmembrane transporter activity"/>
    <property type="evidence" value="ECO:0007669"/>
    <property type="project" value="TreeGrafter"/>
</dbReference>
<evidence type="ECO:0000256" key="9">
    <source>
        <dbReference type="SAM" id="Phobius"/>
    </source>
</evidence>